<proteinExistence type="predicted"/>
<sequence length="73" mass="8406">MSLRRRAWMSCGRSERLGICEMDSPAACQEQLFRRYSPAKKLSAPANRVTEEKAKRAEESLRKVIYLSCWGPN</sequence>
<evidence type="ECO:0000313" key="1">
    <source>
        <dbReference type="EnsemblPlants" id="Kaladp0039s0031.1.v1.1.CDS.1"/>
    </source>
</evidence>
<dbReference type="Pfam" id="PF12609">
    <property type="entry name" value="DUF3774"/>
    <property type="match status" value="1"/>
</dbReference>
<name>A0A7N0TJ57_KALFE</name>
<keyword evidence="2" id="KW-1185">Reference proteome</keyword>
<dbReference type="EnsemblPlants" id="Kaladp0039s0031.1.v1.1">
    <property type="protein sequence ID" value="Kaladp0039s0031.1.v1.1.CDS.1"/>
    <property type="gene ID" value="Kaladp0039s0031.v1.1"/>
</dbReference>
<evidence type="ECO:0000313" key="2">
    <source>
        <dbReference type="Proteomes" id="UP000594263"/>
    </source>
</evidence>
<dbReference type="InterPro" id="IPR022251">
    <property type="entry name" value="DUF3774_wound-induced"/>
</dbReference>
<organism evidence="1 2">
    <name type="scientific">Kalanchoe fedtschenkoi</name>
    <name type="common">Lavender scallops</name>
    <name type="synonym">South American air plant</name>
    <dbReference type="NCBI Taxonomy" id="63787"/>
    <lineage>
        <taxon>Eukaryota</taxon>
        <taxon>Viridiplantae</taxon>
        <taxon>Streptophyta</taxon>
        <taxon>Embryophyta</taxon>
        <taxon>Tracheophyta</taxon>
        <taxon>Spermatophyta</taxon>
        <taxon>Magnoliopsida</taxon>
        <taxon>eudicotyledons</taxon>
        <taxon>Gunneridae</taxon>
        <taxon>Pentapetalae</taxon>
        <taxon>Saxifragales</taxon>
        <taxon>Crassulaceae</taxon>
        <taxon>Kalanchoe</taxon>
    </lineage>
</organism>
<accession>A0A7N0TJ57</accession>
<protein>
    <submittedName>
        <fullName evidence="1">Uncharacterized protein</fullName>
    </submittedName>
</protein>
<reference evidence="1" key="1">
    <citation type="submission" date="2021-01" db="UniProtKB">
        <authorList>
            <consortium name="EnsemblPlants"/>
        </authorList>
    </citation>
    <scope>IDENTIFICATION</scope>
</reference>
<dbReference type="AlphaFoldDB" id="A0A7N0TJ57"/>
<dbReference type="PANTHER" id="PTHR33090">
    <property type="entry name" value="DUF3774 DOMAIN PROTEIN-RELATED"/>
    <property type="match status" value="1"/>
</dbReference>
<dbReference type="Proteomes" id="UP000594263">
    <property type="component" value="Unplaced"/>
</dbReference>
<dbReference type="Gramene" id="Kaladp0039s0031.1.v1.1">
    <property type="protein sequence ID" value="Kaladp0039s0031.1.v1.1.CDS.1"/>
    <property type="gene ID" value="Kaladp0039s0031.v1.1"/>
</dbReference>